<dbReference type="RefSeq" id="WP_214360822.1">
    <property type="nucleotide sequence ID" value="NZ_JAEKFT010000006.1"/>
</dbReference>
<evidence type="ECO:0000256" key="1">
    <source>
        <dbReference type="SAM" id="SignalP"/>
    </source>
</evidence>
<feature type="signal peptide" evidence="1">
    <location>
        <begin position="1"/>
        <end position="24"/>
    </location>
</feature>
<dbReference type="AlphaFoldDB" id="A0A944DAV7"/>
<organism evidence="2 3">
    <name type="scientific">Denitromonas iodatirespirans</name>
    <dbReference type="NCBI Taxonomy" id="2795389"/>
    <lineage>
        <taxon>Bacteria</taxon>
        <taxon>Pseudomonadati</taxon>
        <taxon>Pseudomonadota</taxon>
        <taxon>Betaproteobacteria</taxon>
        <taxon>Rhodocyclales</taxon>
        <taxon>Zoogloeaceae</taxon>
        <taxon>Denitromonas</taxon>
    </lineage>
</organism>
<name>A0A944DAV7_DENI1</name>
<dbReference type="PROSITE" id="PS51257">
    <property type="entry name" value="PROKAR_LIPOPROTEIN"/>
    <property type="match status" value="1"/>
</dbReference>
<keyword evidence="1" id="KW-0732">Signal</keyword>
<evidence type="ECO:0000313" key="3">
    <source>
        <dbReference type="Proteomes" id="UP000694660"/>
    </source>
</evidence>
<keyword evidence="3" id="KW-1185">Reference proteome</keyword>
<proteinExistence type="predicted"/>
<feature type="chain" id="PRO_5038086904" evidence="1">
    <location>
        <begin position="25"/>
        <end position="151"/>
    </location>
</feature>
<dbReference type="Pfam" id="PF08905">
    <property type="entry name" value="DUF1850"/>
    <property type="match status" value="1"/>
</dbReference>
<sequence>MRRFLPLLAALLLGACAHPPIAPAPQLCLSSDGLLRHLPGTQLTVSWMHSIEKIRWEEDWQLDDGQLVLVEARVRGSGAGMEPAPGARLIDGVWHYRVPRREDRLALTHSPFTAGYTLCAAGQCRPLVDWLPGLPEIAWVDVRACAPAVNK</sequence>
<protein>
    <submittedName>
        <fullName evidence="2">DUF1850 domain-containing protein</fullName>
    </submittedName>
</protein>
<dbReference type="Proteomes" id="UP000694660">
    <property type="component" value="Unassembled WGS sequence"/>
</dbReference>
<accession>A0A944DAV7</accession>
<evidence type="ECO:0000313" key="2">
    <source>
        <dbReference type="EMBL" id="MBT0961067.1"/>
    </source>
</evidence>
<gene>
    <name evidence="2" type="ORF">I8J34_07740</name>
</gene>
<dbReference type="InterPro" id="IPR015001">
    <property type="entry name" value="DUF1850"/>
</dbReference>
<reference evidence="3" key="1">
    <citation type="journal article" date="2022" name="ISME J.">
        <title>Genetic and phylogenetic analysis of dissimilatory iodate-reducing bacteria identifies potential niches across the world's oceans.</title>
        <authorList>
            <person name="Reyes-Umana V."/>
            <person name="Henning Z."/>
            <person name="Lee K."/>
            <person name="Barnum T.P."/>
            <person name="Coates J.D."/>
        </authorList>
    </citation>
    <scope>NUCLEOTIDE SEQUENCE [LARGE SCALE GENOMIC DNA]</scope>
    <source>
        <strain evidence="3">IR12</strain>
    </source>
</reference>
<dbReference type="EMBL" id="JAEKFT010000006">
    <property type="protein sequence ID" value="MBT0961067.1"/>
    <property type="molecule type" value="Genomic_DNA"/>
</dbReference>
<comment type="caution">
    <text evidence="2">The sequence shown here is derived from an EMBL/GenBank/DDBJ whole genome shotgun (WGS) entry which is preliminary data.</text>
</comment>